<dbReference type="InterPro" id="IPR011008">
    <property type="entry name" value="Dimeric_a/b-barrel"/>
</dbReference>
<dbReference type="InterPro" id="IPR010753">
    <property type="entry name" value="DUF1330"/>
</dbReference>
<evidence type="ECO:0000259" key="1">
    <source>
        <dbReference type="Pfam" id="PF07045"/>
    </source>
</evidence>
<dbReference type="SUPFAM" id="SSF54909">
    <property type="entry name" value="Dimeric alpha+beta barrel"/>
    <property type="match status" value="1"/>
</dbReference>
<dbReference type="PANTHER" id="PTHR41521:SF4">
    <property type="entry name" value="BLR0684 PROTEIN"/>
    <property type="match status" value="1"/>
</dbReference>
<gene>
    <name evidence="2" type="ORF">FHU35_12910</name>
</gene>
<dbReference type="Proteomes" id="UP000316184">
    <property type="component" value="Unassembled WGS sequence"/>
</dbReference>
<keyword evidence="3" id="KW-1185">Reference proteome</keyword>
<proteinExistence type="predicted"/>
<feature type="domain" description="DUF1330" evidence="1">
    <location>
        <begin position="1"/>
        <end position="92"/>
    </location>
</feature>
<dbReference type="Pfam" id="PF07045">
    <property type="entry name" value="DUF1330"/>
    <property type="match status" value="1"/>
</dbReference>
<evidence type="ECO:0000313" key="2">
    <source>
        <dbReference type="EMBL" id="TWF95910.1"/>
    </source>
</evidence>
<comment type="caution">
    <text evidence="2">The sequence shown here is derived from an EMBL/GenBank/DDBJ whole genome shotgun (WGS) entry which is preliminary data.</text>
</comment>
<evidence type="ECO:0000313" key="3">
    <source>
        <dbReference type="Proteomes" id="UP000316184"/>
    </source>
</evidence>
<dbReference type="Gene3D" id="3.30.70.100">
    <property type="match status" value="1"/>
</dbReference>
<name>A0A561U967_9PSEU</name>
<sequence length="92" mass="10214">MISEVQIVDESSLGRYQSLAETSLAQYGGRYLARGGTTEVVEGARPAGQRVIVAEFASLERAHEWYASPEYAEALRVREHALDRRVTFVDGL</sequence>
<protein>
    <submittedName>
        <fullName evidence="2">Uncharacterized protein (DUF1330 family)</fullName>
    </submittedName>
</protein>
<organism evidence="2 3">
    <name type="scientific">Saccharopolyspora dendranthemae</name>
    <dbReference type="NCBI Taxonomy" id="1181886"/>
    <lineage>
        <taxon>Bacteria</taxon>
        <taxon>Bacillati</taxon>
        <taxon>Actinomycetota</taxon>
        <taxon>Actinomycetes</taxon>
        <taxon>Pseudonocardiales</taxon>
        <taxon>Pseudonocardiaceae</taxon>
        <taxon>Saccharopolyspora</taxon>
    </lineage>
</organism>
<reference evidence="2 3" key="1">
    <citation type="submission" date="2019-06" db="EMBL/GenBank/DDBJ databases">
        <title>Sequencing the genomes of 1000 actinobacteria strains.</title>
        <authorList>
            <person name="Klenk H.-P."/>
        </authorList>
    </citation>
    <scope>NUCLEOTIDE SEQUENCE [LARGE SCALE GENOMIC DNA]</scope>
    <source>
        <strain evidence="2 3">DSM 46699</strain>
    </source>
</reference>
<dbReference type="PANTHER" id="PTHR41521">
    <property type="match status" value="1"/>
</dbReference>
<dbReference type="EMBL" id="VIWX01000002">
    <property type="protein sequence ID" value="TWF95910.1"/>
    <property type="molecule type" value="Genomic_DNA"/>
</dbReference>
<accession>A0A561U967</accession>
<dbReference type="AlphaFoldDB" id="A0A561U967"/>